<comment type="subcellular location">
    <subcellularLocation>
        <location evidence="1">Periplasm</location>
    </subcellularLocation>
</comment>
<dbReference type="InterPro" id="IPR000914">
    <property type="entry name" value="SBP_5_dom"/>
</dbReference>
<name>A0ABX0VD35_9HYPH</name>
<keyword evidence="6" id="KW-1185">Reference proteome</keyword>
<evidence type="ECO:0000256" key="2">
    <source>
        <dbReference type="ARBA" id="ARBA00005695"/>
    </source>
</evidence>
<comment type="caution">
    <text evidence="5">The sequence shown here is derived from an EMBL/GenBank/DDBJ whole genome shotgun (WGS) entry which is preliminary data.</text>
</comment>
<feature type="domain" description="Solute-binding protein family 5" evidence="4">
    <location>
        <begin position="85"/>
        <end position="423"/>
    </location>
</feature>
<dbReference type="Gene3D" id="3.10.105.10">
    <property type="entry name" value="Dipeptide-binding Protein, Domain 3"/>
    <property type="match status" value="1"/>
</dbReference>
<dbReference type="PANTHER" id="PTHR30290">
    <property type="entry name" value="PERIPLASMIC BINDING COMPONENT OF ABC TRANSPORTER"/>
    <property type="match status" value="1"/>
</dbReference>
<dbReference type="NCBIfam" id="TIGR04028">
    <property type="entry name" value="SBP_KPN_01854"/>
    <property type="match status" value="1"/>
</dbReference>
<protein>
    <submittedName>
        <fullName evidence="5">TIGR04028 family ABC transporter substrate-binding protein</fullName>
    </submittedName>
</protein>
<dbReference type="Proteomes" id="UP000707352">
    <property type="component" value="Unassembled WGS sequence"/>
</dbReference>
<dbReference type="InterPro" id="IPR030678">
    <property type="entry name" value="Peptide/Ni-bd"/>
</dbReference>
<evidence type="ECO:0000313" key="5">
    <source>
        <dbReference type="EMBL" id="NIX77016.1"/>
    </source>
</evidence>
<dbReference type="EMBL" id="JAATJS010000003">
    <property type="protein sequence ID" value="NIX77016.1"/>
    <property type="molecule type" value="Genomic_DNA"/>
</dbReference>
<organism evidence="5 6">
    <name type="scientific">Microvirga terricola</name>
    <dbReference type="NCBI Taxonomy" id="2719797"/>
    <lineage>
        <taxon>Bacteria</taxon>
        <taxon>Pseudomonadati</taxon>
        <taxon>Pseudomonadota</taxon>
        <taxon>Alphaproteobacteria</taxon>
        <taxon>Hyphomicrobiales</taxon>
        <taxon>Methylobacteriaceae</taxon>
        <taxon>Microvirga</taxon>
    </lineage>
</organism>
<comment type="similarity">
    <text evidence="2">Belongs to the bacterial solute-binding protein 5 family.</text>
</comment>
<dbReference type="PIRSF" id="PIRSF002741">
    <property type="entry name" value="MppA"/>
    <property type="match status" value="1"/>
</dbReference>
<dbReference type="Gene3D" id="3.40.190.10">
    <property type="entry name" value="Periplasmic binding protein-like II"/>
    <property type="match status" value="1"/>
</dbReference>
<dbReference type="InterPro" id="IPR039424">
    <property type="entry name" value="SBP_5"/>
</dbReference>
<dbReference type="InterPro" id="IPR023920">
    <property type="entry name" value="ABC_transptr_sub-bd_KPN01854"/>
</dbReference>
<feature type="signal peptide" evidence="3">
    <location>
        <begin position="1"/>
        <end position="31"/>
    </location>
</feature>
<evidence type="ECO:0000313" key="6">
    <source>
        <dbReference type="Proteomes" id="UP000707352"/>
    </source>
</evidence>
<sequence length="551" mass="59567">MSLAPRFKPKSSLAALTTASLLVGLWSAALAAGQPDKPVTGGTLVYLEQQAHTNLYPPAGGFYPNGGILNQITDKLTYQNPETLEIEPWIAESWSINADATEYTFKIRPGVTFSDGTPLDANAVAKNYDTFGLGNKALKLPVSEVINNYDRSEVIDAHTVKFTFKKPSPGFLQGTSVIGSGLVSLATLTLPYDELGDATKIIGSGPFVVASEKIGRELTLTARKDYNWGPAKLEHQGRAYLDGIKLIITPEDSVRIGALLAGQADYIRQIQAYDEKQVEAQKYKIHAPSTRGVNNSVVFRPDNPLVADVRVRRALLHATNSSEIISTLFSANYPKATSIIAKTAQGYVDISPKLTYGLNKAKALLDEAGWTVGANGVRQKDGQQLVLTAYESPPQPQNKETLQLVAQQWGKVGVKLNVLVGDAGSKTLDSLDPLKTAVAPGMVGRADPDVIKSHFYPTNRNVLLQKGGNSDKVKSFVDDKLNALLDGLASEPNKEKRLAIVGDVQNYVVDQAYAIPIFEEPQAFAAAPYVRGVGFEAVGRPSFYNVWLAPR</sequence>
<accession>A0ABX0VD35</accession>
<evidence type="ECO:0000256" key="3">
    <source>
        <dbReference type="SAM" id="SignalP"/>
    </source>
</evidence>
<evidence type="ECO:0000259" key="4">
    <source>
        <dbReference type="Pfam" id="PF00496"/>
    </source>
</evidence>
<dbReference type="SUPFAM" id="SSF53850">
    <property type="entry name" value="Periplasmic binding protein-like II"/>
    <property type="match status" value="1"/>
</dbReference>
<proteinExistence type="inferred from homology"/>
<reference evidence="5 6" key="1">
    <citation type="submission" date="2020-03" db="EMBL/GenBank/DDBJ databases">
        <title>The genome sequence of Microvirga sp. c23x22.</title>
        <authorList>
            <person name="Zhang X."/>
        </authorList>
    </citation>
    <scope>NUCLEOTIDE SEQUENCE [LARGE SCALE GENOMIC DNA]</scope>
    <source>
        <strain evidence="6">c23x22</strain>
    </source>
</reference>
<dbReference type="CDD" id="cd08492">
    <property type="entry name" value="PBP2_NikA_DppA_OppA_like_15"/>
    <property type="match status" value="1"/>
</dbReference>
<evidence type="ECO:0000256" key="1">
    <source>
        <dbReference type="ARBA" id="ARBA00004418"/>
    </source>
</evidence>
<gene>
    <name evidence="5" type="ORF">HB375_10380</name>
</gene>
<dbReference type="RefSeq" id="WP_167672908.1">
    <property type="nucleotide sequence ID" value="NZ_JAATJS010000003.1"/>
</dbReference>
<feature type="chain" id="PRO_5046246272" evidence="3">
    <location>
        <begin position="32"/>
        <end position="551"/>
    </location>
</feature>
<dbReference type="Pfam" id="PF00496">
    <property type="entry name" value="SBP_bac_5"/>
    <property type="match status" value="1"/>
</dbReference>
<keyword evidence="3" id="KW-0732">Signal</keyword>